<proteinExistence type="predicted"/>
<evidence type="ECO:0000313" key="1">
    <source>
        <dbReference type="EMBL" id="KAH7848361.1"/>
    </source>
</evidence>
<dbReference type="EMBL" id="CM037157">
    <property type="protein sequence ID" value="KAH7848361.1"/>
    <property type="molecule type" value="Genomic_DNA"/>
</dbReference>
<evidence type="ECO:0000313" key="2">
    <source>
        <dbReference type="Proteomes" id="UP000828048"/>
    </source>
</evidence>
<organism evidence="1 2">
    <name type="scientific">Vaccinium darrowii</name>
    <dbReference type="NCBI Taxonomy" id="229202"/>
    <lineage>
        <taxon>Eukaryota</taxon>
        <taxon>Viridiplantae</taxon>
        <taxon>Streptophyta</taxon>
        <taxon>Embryophyta</taxon>
        <taxon>Tracheophyta</taxon>
        <taxon>Spermatophyta</taxon>
        <taxon>Magnoliopsida</taxon>
        <taxon>eudicotyledons</taxon>
        <taxon>Gunneridae</taxon>
        <taxon>Pentapetalae</taxon>
        <taxon>asterids</taxon>
        <taxon>Ericales</taxon>
        <taxon>Ericaceae</taxon>
        <taxon>Vaccinioideae</taxon>
        <taxon>Vaccinieae</taxon>
        <taxon>Vaccinium</taxon>
    </lineage>
</organism>
<gene>
    <name evidence="1" type="ORF">Vadar_001912</name>
</gene>
<reference evidence="1 2" key="1">
    <citation type="journal article" date="2021" name="Hortic Res">
        <title>High-quality reference genome and annotation aids understanding of berry development for evergreen blueberry (Vaccinium darrowii).</title>
        <authorList>
            <person name="Yu J."/>
            <person name="Hulse-Kemp A.M."/>
            <person name="Babiker E."/>
            <person name="Staton M."/>
        </authorList>
    </citation>
    <scope>NUCLEOTIDE SEQUENCE [LARGE SCALE GENOMIC DNA]</scope>
    <source>
        <strain evidence="2">cv. NJ 8807/NJ 8810</strain>
        <tissue evidence="1">Young leaf</tissue>
    </source>
</reference>
<comment type="caution">
    <text evidence="1">The sequence shown here is derived from an EMBL/GenBank/DDBJ whole genome shotgun (WGS) entry which is preliminary data.</text>
</comment>
<dbReference type="Proteomes" id="UP000828048">
    <property type="component" value="Chromosome 7"/>
</dbReference>
<sequence length="505" mass="56560">MPLTTEDCLEDKTEEFGLQCFDGCNDCDRRDKNEKKALVVAFTELQMVLESVCKIHKLPLAMTWVPCRVQSNPEKISFKKGAAYARQLKLSGWFKMCLQSNYTGSELYILEFFLPVSNEDDDNILTRLSLILRTMEENFKTFKLASSQEYRGGFFVEVIDFLNGQKSHSIKFIEATRCFPTLEPLKDGGGMLQLGQLGQPMDAVNSGKNVVSETQNYILPSFEPLQNGKVAMQLDSSDHPLMDPSKNRQNVITAERNIIVVTSSEEGKRKMKERECSKAGVKIEVPLEDILKCSKMSRINAATKLEVSISTLKRLCRMVLEKERGGLAFVILESCLSSTVLNMLSCKDSSLGIQICCALNYMQNVVGDVKLQNLLEFGGPIQQRPVEDLAFAVARFIQKGGSFVNYNTYQGGTKFGRTAGGPFITTIYDYDAPIDEYGLIRQPKYGHLKELQRAIMLCERALVSTDHTVTMLGSYEQAHVFSSNSGDCAAFLSNYHIQTAARVRI</sequence>
<name>A0ACB7Y4B2_9ERIC</name>
<accession>A0ACB7Y4B2</accession>
<protein>
    <submittedName>
        <fullName evidence="1">Uncharacterized protein</fullName>
    </submittedName>
</protein>
<keyword evidence="2" id="KW-1185">Reference proteome</keyword>